<evidence type="ECO:0000313" key="2">
    <source>
        <dbReference type="EMBL" id="TFW71929.1"/>
    </source>
</evidence>
<reference evidence="2 3" key="1">
    <citation type="submission" date="2018-02" db="EMBL/GenBank/DDBJ databases">
        <title>A novel lanthanide dependent methylotroph, Methylotenera sp. La3113.</title>
        <authorList>
            <person name="Lv H."/>
            <person name="Tani A."/>
        </authorList>
    </citation>
    <scope>NUCLEOTIDE SEQUENCE [LARGE SCALE GENOMIC DNA]</scope>
    <source>
        <strain evidence="2 3">La3113</strain>
    </source>
</reference>
<dbReference type="OrthoDB" id="8562053at2"/>
<sequence length="163" mass="16900">MLSSLVPLLYAGVSAAAEKGSALKNDSLRSEPFADAKVTGSFTRGENLEIIKKQGAWLQVKAAKGSGWVRLLSVKRGAASTSNQAAGVLAVASGRAGTGQVISTTGVRGLSEQELKAAKFNEEEVKTLEGYTLSADKGRAFAKAGKLNSIAFKNLKEAKGGTQ</sequence>
<keyword evidence="3" id="KW-1185">Reference proteome</keyword>
<dbReference type="Pfam" id="PF08239">
    <property type="entry name" value="SH3_3"/>
    <property type="match status" value="1"/>
</dbReference>
<dbReference type="AlphaFoldDB" id="A0A4Y9VTX0"/>
<evidence type="ECO:0000259" key="1">
    <source>
        <dbReference type="Pfam" id="PF08239"/>
    </source>
</evidence>
<protein>
    <submittedName>
        <fullName evidence="2">Ligand-binding protein SH3</fullName>
    </submittedName>
</protein>
<accession>A0A4Y9VTX0</accession>
<dbReference type="Proteomes" id="UP000297706">
    <property type="component" value="Unassembled WGS sequence"/>
</dbReference>
<dbReference type="Gene3D" id="2.30.30.40">
    <property type="entry name" value="SH3 Domains"/>
    <property type="match status" value="1"/>
</dbReference>
<proteinExistence type="predicted"/>
<name>A0A4Y9VTX0_9PROT</name>
<dbReference type="EMBL" id="PQVH01000008">
    <property type="protein sequence ID" value="TFW71929.1"/>
    <property type="molecule type" value="Genomic_DNA"/>
</dbReference>
<dbReference type="InterPro" id="IPR003646">
    <property type="entry name" value="SH3-like_bac-type"/>
</dbReference>
<feature type="domain" description="SH3b" evidence="1">
    <location>
        <begin position="27"/>
        <end position="69"/>
    </location>
</feature>
<comment type="caution">
    <text evidence="2">The sequence shown here is derived from an EMBL/GenBank/DDBJ whole genome shotgun (WGS) entry which is preliminary data.</text>
</comment>
<evidence type="ECO:0000313" key="3">
    <source>
        <dbReference type="Proteomes" id="UP000297706"/>
    </source>
</evidence>
<organism evidence="2 3">
    <name type="scientific">Methylotenera oryzisoli</name>
    <dbReference type="NCBI Taxonomy" id="2080758"/>
    <lineage>
        <taxon>Bacteria</taxon>
        <taxon>Pseudomonadati</taxon>
        <taxon>Pseudomonadota</taxon>
        <taxon>Betaproteobacteria</taxon>
        <taxon>Nitrosomonadales</taxon>
        <taxon>Methylophilaceae</taxon>
        <taxon>Methylotenera</taxon>
    </lineage>
</organism>
<gene>
    <name evidence="2" type="ORF">C3Y98_06175</name>
</gene>